<dbReference type="InterPro" id="IPR001387">
    <property type="entry name" value="Cro/C1-type_HTH"/>
</dbReference>
<comment type="caution">
    <text evidence="4">The sequence shown here is derived from an EMBL/GenBank/DDBJ whole genome shotgun (WGS) entry which is preliminary data.</text>
</comment>
<keyword evidence="2" id="KW-0812">Transmembrane</keyword>
<dbReference type="Proteomes" id="UP001500866">
    <property type="component" value="Unassembled WGS sequence"/>
</dbReference>
<dbReference type="PANTHER" id="PTHR34475:SF1">
    <property type="entry name" value="CYTOSKELETON PROTEIN RODZ"/>
    <property type="match status" value="1"/>
</dbReference>
<name>A0ABP3RJW8_9BACI</name>
<organism evidence="4 5">
    <name type="scientific">Virgibacillus siamensis</name>
    <dbReference type="NCBI Taxonomy" id="480071"/>
    <lineage>
        <taxon>Bacteria</taxon>
        <taxon>Bacillati</taxon>
        <taxon>Bacillota</taxon>
        <taxon>Bacilli</taxon>
        <taxon>Bacillales</taxon>
        <taxon>Bacillaceae</taxon>
        <taxon>Virgibacillus</taxon>
    </lineage>
</organism>
<dbReference type="Pfam" id="PF13464">
    <property type="entry name" value="RodZ_C"/>
    <property type="match status" value="1"/>
</dbReference>
<feature type="compositionally biased region" description="Basic and acidic residues" evidence="1">
    <location>
        <begin position="164"/>
        <end position="210"/>
    </location>
</feature>
<evidence type="ECO:0000313" key="4">
    <source>
        <dbReference type="EMBL" id="GAA0611988.1"/>
    </source>
</evidence>
<evidence type="ECO:0000256" key="2">
    <source>
        <dbReference type="SAM" id="Phobius"/>
    </source>
</evidence>
<dbReference type="InterPro" id="IPR025194">
    <property type="entry name" value="RodZ-like_C"/>
</dbReference>
<dbReference type="CDD" id="cd00093">
    <property type="entry name" value="HTH_XRE"/>
    <property type="match status" value="1"/>
</dbReference>
<keyword evidence="2" id="KW-1133">Transmembrane helix</keyword>
<reference evidence="5" key="1">
    <citation type="journal article" date="2019" name="Int. J. Syst. Evol. Microbiol.">
        <title>The Global Catalogue of Microorganisms (GCM) 10K type strain sequencing project: providing services to taxonomists for standard genome sequencing and annotation.</title>
        <authorList>
            <consortium name="The Broad Institute Genomics Platform"/>
            <consortium name="The Broad Institute Genome Sequencing Center for Infectious Disease"/>
            <person name="Wu L."/>
            <person name="Ma J."/>
        </authorList>
    </citation>
    <scope>NUCLEOTIDE SEQUENCE [LARGE SCALE GENOMIC DNA]</scope>
    <source>
        <strain evidence="5">JCM 15395</strain>
    </source>
</reference>
<evidence type="ECO:0000256" key="1">
    <source>
        <dbReference type="SAM" id="MobiDB-lite"/>
    </source>
</evidence>
<dbReference type="RefSeq" id="WP_343815248.1">
    <property type="nucleotide sequence ID" value="NZ_BAAADS010000025.1"/>
</dbReference>
<sequence>MEIGERLKEAREAKGLSLESIQETTKIQKRYLEAIEQGNFHILPGKFYARAFIKEYANAVGLDAKELLEEYKEEIPKTEDDSTAQYTQIKSSRKDNSPTKGTPAIFSMLPTIIVVLLIVGILFTAWYFFAKDSSGDKAEPPEQQQDSNQIVRDDEDEQDSVQLDDEKNNNNDSKADSKSDSDDKQSSSDKKDEEKQNNQAENKPEFKVVEKGTGASPESTLSMKNAGDKVKLTLKPSGDSWVELENGDGKSLYSGLLTAGDGAKEFNITNAEKVHLNIGSAPSLTVKVNGVKVEYPLNPEEKVHQYLWIELHGKNTAGE</sequence>
<protein>
    <submittedName>
        <fullName evidence="4">Helix-turn-helix domain-containing protein</fullName>
    </submittedName>
</protein>
<dbReference type="Pfam" id="PF13413">
    <property type="entry name" value="HTH_25"/>
    <property type="match status" value="1"/>
</dbReference>
<feature type="transmembrane region" description="Helical" evidence="2">
    <location>
        <begin position="104"/>
        <end position="129"/>
    </location>
</feature>
<dbReference type="Gene3D" id="1.10.260.40">
    <property type="entry name" value="lambda repressor-like DNA-binding domains"/>
    <property type="match status" value="1"/>
</dbReference>
<keyword evidence="2" id="KW-0472">Membrane</keyword>
<dbReference type="SUPFAM" id="SSF47413">
    <property type="entry name" value="lambda repressor-like DNA-binding domains"/>
    <property type="match status" value="1"/>
</dbReference>
<dbReference type="PANTHER" id="PTHR34475">
    <property type="match status" value="1"/>
</dbReference>
<accession>A0ABP3RJW8</accession>
<keyword evidence="5" id="KW-1185">Reference proteome</keyword>
<feature type="domain" description="Cytoskeleton protein RodZ-like C-terminal" evidence="3">
    <location>
        <begin position="233"/>
        <end position="297"/>
    </location>
</feature>
<feature type="compositionally biased region" description="Acidic residues" evidence="1">
    <location>
        <begin position="153"/>
        <end position="163"/>
    </location>
</feature>
<dbReference type="EMBL" id="BAAADS010000025">
    <property type="protein sequence ID" value="GAA0611988.1"/>
    <property type="molecule type" value="Genomic_DNA"/>
</dbReference>
<dbReference type="InterPro" id="IPR010982">
    <property type="entry name" value="Lambda_DNA-bd_dom_sf"/>
</dbReference>
<dbReference type="InterPro" id="IPR050400">
    <property type="entry name" value="Bact_Cytoskel_RodZ"/>
</dbReference>
<proteinExistence type="predicted"/>
<evidence type="ECO:0000313" key="5">
    <source>
        <dbReference type="Proteomes" id="UP001500866"/>
    </source>
</evidence>
<feature type="region of interest" description="Disordered" evidence="1">
    <location>
        <begin position="134"/>
        <end position="224"/>
    </location>
</feature>
<evidence type="ECO:0000259" key="3">
    <source>
        <dbReference type="Pfam" id="PF13464"/>
    </source>
</evidence>
<gene>
    <name evidence="4" type="ORF">GCM10009001_31520</name>
</gene>
<feature type="region of interest" description="Disordered" evidence="1">
    <location>
        <begin position="76"/>
        <end position="100"/>
    </location>
</feature>